<dbReference type="GeneID" id="5547450"/>
<feature type="region of interest" description="Disordered" evidence="1">
    <location>
        <begin position="242"/>
        <end position="289"/>
    </location>
</feature>
<feature type="domain" description="PSP1 C-terminal" evidence="2">
    <location>
        <begin position="651"/>
        <end position="766"/>
    </location>
</feature>
<dbReference type="AlphaFoldDB" id="A7TF96"/>
<dbReference type="EMBL" id="DS480382">
    <property type="protein sequence ID" value="EDO19121.1"/>
    <property type="molecule type" value="Genomic_DNA"/>
</dbReference>
<dbReference type="Proteomes" id="UP000000267">
    <property type="component" value="Unassembled WGS sequence"/>
</dbReference>
<dbReference type="Pfam" id="PF04468">
    <property type="entry name" value="PSP1"/>
    <property type="match status" value="1"/>
</dbReference>
<protein>
    <recommendedName>
        <fullName evidence="2">PSP1 C-terminal domain-containing protein</fullName>
    </recommendedName>
</protein>
<dbReference type="GO" id="GO:0005737">
    <property type="term" value="C:cytoplasm"/>
    <property type="evidence" value="ECO:0007669"/>
    <property type="project" value="TreeGrafter"/>
</dbReference>
<dbReference type="FunCoup" id="A7TF96">
    <property type="interactions" value="103"/>
</dbReference>
<feature type="region of interest" description="Disordered" evidence="1">
    <location>
        <begin position="1"/>
        <end position="22"/>
    </location>
</feature>
<feature type="region of interest" description="Disordered" evidence="1">
    <location>
        <begin position="505"/>
        <end position="527"/>
    </location>
</feature>
<dbReference type="HOGENOM" id="CLU_012771_0_0_1"/>
<dbReference type="PROSITE" id="PS51411">
    <property type="entry name" value="PSP1_C"/>
    <property type="match status" value="1"/>
</dbReference>
<proteinExistence type="predicted"/>
<evidence type="ECO:0000313" key="3">
    <source>
        <dbReference type="EMBL" id="EDO19121.1"/>
    </source>
</evidence>
<dbReference type="eggNOG" id="KOG4679">
    <property type="taxonomic scope" value="Eukaryota"/>
</dbReference>
<evidence type="ECO:0000256" key="1">
    <source>
        <dbReference type="SAM" id="MobiDB-lite"/>
    </source>
</evidence>
<feature type="compositionally biased region" description="Polar residues" evidence="1">
    <location>
        <begin position="242"/>
        <end position="268"/>
    </location>
</feature>
<feature type="region of interest" description="Disordered" evidence="1">
    <location>
        <begin position="92"/>
        <end position="117"/>
    </location>
</feature>
<dbReference type="PhylomeDB" id="A7TF96"/>
<feature type="region of interest" description="Disordered" evidence="1">
    <location>
        <begin position="186"/>
        <end position="207"/>
    </location>
</feature>
<evidence type="ECO:0000259" key="2">
    <source>
        <dbReference type="PROSITE" id="PS51411"/>
    </source>
</evidence>
<sequence length="841" mass="94686">MINYTNNHNSQKDLNNTNTTASNNIDTMTAELPSVNSTTSLSDNVALRNYYDKLLFKNSSGKSLSDLPSKLLSSSAQLRNSRITNEIVSKLKIHGDTQNDPKSDKIPSGDNEHLDAAADSSGHSIDFINGFKSFNLEGNDSHTFNSQSASNRLSFSAFEMAASNSEPFNYHGNFTVDPHNSNYNHSNVLGQSTPSISQNSTRNDPKNQALFSFGLEDHTNDRSFANQNHISHSSLYFPGQYNNGHTNNLSPTDIPTPIHSSGNQYTDFQNQHQHQNQQQQQQSQQYIETARRSSYISDTLIHRNAQGVNTMGILRESIFNNGSNTIVQERNYSVSGASSNMYPPSTAPTVPNMSHNLYPQYRRNTQPYVSSTAPSTAASIQTYNYLQYSQQLGGNNVQGFPENSLQSDELNLDSGLTISPDQQIKASDDLKKLYIECGASYFSSSIVYDFADYIKSMIRSKPSDTDKSEKNPALSFLEFLKSCNTNYINRRDSYLGNDKNRIKANDQRIDSSQESSNLKSSRKNSTVNSPICTSYKPLVLVTLKNGKLELLSIPENANLLMQRGDMIIIDGDRGKDLALVVEPVVDLELALFIYFLKKKIHFDSLITSKSQHYPNKDFINALIECTKGQGDKLNSKLYDVVELTQLVVPSKQVIRFATPWEVTTNLHNKFQDELKALHVAKTKLNALNNNMSSKNSANSEDGSQESAGTNSNSNRSALNITILNAEFQFDRKKLTFYYICEERNDFRELIKELFKFYKTRIWLCAIPNNLDIYSKYYDANKKELQMYQLMVKNYTGDDILDTNVNASNNSNGYIMAPPLNKIELDDFQIGVYKELVKELFH</sequence>
<dbReference type="InParanoid" id="A7TF96"/>
<dbReference type="RefSeq" id="XP_001646979.1">
    <property type="nucleotide sequence ID" value="XM_001646929.1"/>
</dbReference>
<feature type="compositionally biased region" description="Low complexity" evidence="1">
    <location>
        <begin position="269"/>
        <end position="285"/>
    </location>
</feature>
<dbReference type="InterPro" id="IPR047767">
    <property type="entry name" value="PSP1-like"/>
</dbReference>
<dbReference type="PANTHER" id="PTHR43830">
    <property type="entry name" value="PROTEIN PSP1"/>
    <property type="match status" value="1"/>
</dbReference>
<feature type="compositionally biased region" description="Polar residues" evidence="1">
    <location>
        <begin position="512"/>
        <end position="527"/>
    </location>
</feature>
<dbReference type="KEGG" id="vpo:Kpol_2000p89"/>
<dbReference type="PANTHER" id="PTHR43830:SF3">
    <property type="entry name" value="PROTEIN PSP1"/>
    <property type="match status" value="1"/>
</dbReference>
<feature type="compositionally biased region" description="Basic and acidic residues" evidence="1">
    <location>
        <begin position="93"/>
        <end position="116"/>
    </location>
</feature>
<feature type="region of interest" description="Disordered" evidence="1">
    <location>
        <begin position="690"/>
        <end position="713"/>
    </location>
</feature>
<dbReference type="OrthoDB" id="243127at2759"/>
<feature type="compositionally biased region" description="Polar residues" evidence="1">
    <location>
        <begin position="700"/>
        <end position="713"/>
    </location>
</feature>
<accession>A7TF96</accession>
<dbReference type="InterPro" id="IPR007557">
    <property type="entry name" value="PSP1_C"/>
</dbReference>
<feature type="compositionally biased region" description="Polar residues" evidence="1">
    <location>
        <begin position="186"/>
        <end position="202"/>
    </location>
</feature>
<dbReference type="OMA" id="YYVCQER"/>
<name>A7TF96_VANPO</name>
<evidence type="ECO:0000313" key="4">
    <source>
        <dbReference type="Proteomes" id="UP000000267"/>
    </source>
</evidence>
<organism evidence="4">
    <name type="scientific">Vanderwaltozyma polyspora (strain ATCC 22028 / DSM 70294 / BCRC 21397 / CBS 2163 / NBRC 10782 / NRRL Y-8283 / UCD 57-17)</name>
    <name type="common">Kluyveromyces polysporus</name>
    <dbReference type="NCBI Taxonomy" id="436907"/>
    <lineage>
        <taxon>Eukaryota</taxon>
        <taxon>Fungi</taxon>
        <taxon>Dikarya</taxon>
        <taxon>Ascomycota</taxon>
        <taxon>Saccharomycotina</taxon>
        <taxon>Saccharomycetes</taxon>
        <taxon>Saccharomycetales</taxon>
        <taxon>Saccharomycetaceae</taxon>
        <taxon>Vanderwaltozyma</taxon>
    </lineage>
</organism>
<reference evidence="3 4" key="1">
    <citation type="journal article" date="2007" name="Proc. Natl. Acad. Sci. U.S.A.">
        <title>Independent sorting-out of thousands of duplicated gene pairs in two yeast species descended from a whole-genome duplication.</title>
        <authorList>
            <person name="Scannell D.R."/>
            <person name="Frank A.C."/>
            <person name="Conant G.C."/>
            <person name="Byrne K.P."/>
            <person name="Woolfit M."/>
            <person name="Wolfe K.H."/>
        </authorList>
    </citation>
    <scope>NUCLEOTIDE SEQUENCE [LARGE SCALE GENOMIC DNA]</scope>
    <source>
        <strain evidence="4">ATCC 22028 / DSM 70294 / BCRC 21397 / CBS 2163 / NBRC 10782 / NRRL Y-8283 / UCD 57-17</strain>
    </source>
</reference>
<feature type="compositionally biased region" description="Low complexity" evidence="1">
    <location>
        <begin position="690"/>
        <end position="699"/>
    </location>
</feature>
<gene>
    <name evidence="3" type="ORF">Kpol_2000p89</name>
</gene>
<keyword evidence="4" id="KW-1185">Reference proteome</keyword>